<evidence type="ECO:0000256" key="2">
    <source>
        <dbReference type="ARBA" id="ARBA00022630"/>
    </source>
</evidence>
<dbReference type="GO" id="GO:0047545">
    <property type="term" value="F:(S)-2-hydroxyglutarate dehydrogenase activity"/>
    <property type="evidence" value="ECO:0007669"/>
    <property type="project" value="TreeGrafter"/>
</dbReference>
<evidence type="ECO:0000256" key="3">
    <source>
        <dbReference type="ARBA" id="ARBA00022827"/>
    </source>
</evidence>
<dbReference type="KEGG" id="pstg:E8M01_02520"/>
<dbReference type="EMBL" id="CP039690">
    <property type="protein sequence ID" value="QCI63208.1"/>
    <property type="molecule type" value="Genomic_DNA"/>
</dbReference>
<dbReference type="PANTHER" id="PTHR43104:SF4">
    <property type="entry name" value="L-2-HYDROXYGLUTARATE DEHYDROGENASE, MITOCHONDRIAL"/>
    <property type="match status" value="1"/>
</dbReference>
<evidence type="ECO:0000256" key="1">
    <source>
        <dbReference type="ARBA" id="ARBA00001974"/>
    </source>
</evidence>
<name>A0A4D7AWG9_9HYPH</name>
<comment type="cofactor">
    <cofactor evidence="1">
        <name>FAD</name>
        <dbReference type="ChEBI" id="CHEBI:57692"/>
    </cofactor>
</comment>
<keyword evidence="4" id="KW-0560">Oxidoreductase</keyword>
<organism evidence="7 8">
    <name type="scientific">Phreatobacter stygius</name>
    <dbReference type="NCBI Taxonomy" id="1940610"/>
    <lineage>
        <taxon>Bacteria</taxon>
        <taxon>Pseudomonadati</taxon>
        <taxon>Pseudomonadota</taxon>
        <taxon>Alphaproteobacteria</taxon>
        <taxon>Hyphomicrobiales</taxon>
        <taxon>Phreatobacteraceae</taxon>
        <taxon>Phreatobacter</taxon>
    </lineage>
</organism>
<protein>
    <submittedName>
        <fullName evidence="7">NAD(P)/FAD-dependent oxidoreductase</fullName>
    </submittedName>
</protein>
<dbReference type="Proteomes" id="UP000298781">
    <property type="component" value="Chromosome"/>
</dbReference>
<dbReference type="Gene3D" id="3.50.50.60">
    <property type="entry name" value="FAD/NAD(P)-binding domain"/>
    <property type="match status" value="1"/>
</dbReference>
<dbReference type="PANTHER" id="PTHR43104">
    <property type="entry name" value="L-2-HYDROXYGLUTARATE DEHYDROGENASE, MITOCHONDRIAL"/>
    <property type="match status" value="1"/>
</dbReference>
<dbReference type="OrthoDB" id="9801699at2"/>
<dbReference type="AlphaFoldDB" id="A0A4D7AWG9"/>
<keyword evidence="2" id="KW-0285">Flavoprotein</keyword>
<reference evidence="7 8" key="1">
    <citation type="submission" date="2019-04" db="EMBL/GenBank/DDBJ databases">
        <title>Phreatobacter aquaticus sp. nov.</title>
        <authorList>
            <person name="Choi A."/>
        </authorList>
    </citation>
    <scope>NUCLEOTIDE SEQUENCE [LARGE SCALE GENOMIC DNA]</scope>
    <source>
        <strain evidence="7 8">KCTC 52518</strain>
    </source>
</reference>
<dbReference type="Pfam" id="PF01266">
    <property type="entry name" value="DAO"/>
    <property type="match status" value="1"/>
</dbReference>
<comment type="similarity">
    <text evidence="5">Belongs to the L2HGDH family.</text>
</comment>
<accession>A0A4D7AWG9</accession>
<keyword evidence="8" id="KW-1185">Reference proteome</keyword>
<sequence length="377" mass="39500">MTAYSIDTVVIGAGVVGLAAARRLALAGRETLVIEAADAIGTATSSRNSEVIHAALYYPTGSIKAAACLRGKELLYRYAAARGVEAVRCGKLMVATDDTQLPKLQAIWDQAHANGVTGLAWKTPAEVRALEPEVACVKAFLSATTGIIDSHGLMLALQGDLEAAGGMVAFETPVLSAEIGPGGIVLATGGAEPAEITARNVVNAGGHFAPKFLKALQGFPADQVPRQWYAKGNYFALTGRQPFKHLVYPMPDSAGLGVHATVDLQGRCRFGPDVQWVEDENDLIVDAGRAASFYSAIRAYWPGLADDALQPDYAGMRPKLHGPGMALPDFRVDGPEVHGVAGLVNLLGIESPGLTASLALADLVATRLDPAPLETVR</sequence>
<dbReference type="RefSeq" id="WP_136958669.1">
    <property type="nucleotide sequence ID" value="NZ_CP039690.1"/>
</dbReference>
<evidence type="ECO:0000256" key="5">
    <source>
        <dbReference type="ARBA" id="ARBA00037941"/>
    </source>
</evidence>
<feature type="domain" description="FAD dependent oxidoreductase" evidence="6">
    <location>
        <begin position="7"/>
        <end position="366"/>
    </location>
</feature>
<dbReference type="SUPFAM" id="SSF51905">
    <property type="entry name" value="FAD/NAD(P)-binding domain"/>
    <property type="match status" value="1"/>
</dbReference>
<dbReference type="InterPro" id="IPR036188">
    <property type="entry name" value="FAD/NAD-bd_sf"/>
</dbReference>
<evidence type="ECO:0000313" key="8">
    <source>
        <dbReference type="Proteomes" id="UP000298781"/>
    </source>
</evidence>
<proteinExistence type="inferred from homology"/>
<evidence type="ECO:0000259" key="6">
    <source>
        <dbReference type="Pfam" id="PF01266"/>
    </source>
</evidence>
<dbReference type="Gene3D" id="3.30.9.10">
    <property type="entry name" value="D-Amino Acid Oxidase, subunit A, domain 2"/>
    <property type="match status" value="1"/>
</dbReference>
<evidence type="ECO:0000256" key="4">
    <source>
        <dbReference type="ARBA" id="ARBA00023002"/>
    </source>
</evidence>
<evidence type="ECO:0000313" key="7">
    <source>
        <dbReference type="EMBL" id="QCI63208.1"/>
    </source>
</evidence>
<gene>
    <name evidence="7" type="ORF">E8M01_02520</name>
</gene>
<dbReference type="InterPro" id="IPR006076">
    <property type="entry name" value="FAD-dep_OxRdtase"/>
</dbReference>
<keyword evidence="3" id="KW-0274">FAD</keyword>